<dbReference type="InterPro" id="IPR044068">
    <property type="entry name" value="CB"/>
</dbReference>
<dbReference type="EMBL" id="NBYX01000005">
    <property type="protein sequence ID" value="ORT86097.1"/>
    <property type="molecule type" value="Genomic_DNA"/>
</dbReference>
<dbReference type="PROSITE" id="PS51900">
    <property type="entry name" value="CB"/>
    <property type="match status" value="1"/>
</dbReference>
<dbReference type="Gene3D" id="1.10.443.10">
    <property type="entry name" value="Intergrase catalytic core"/>
    <property type="match status" value="1"/>
</dbReference>
<keyword evidence="3 5" id="KW-0238">DNA-binding</keyword>
<protein>
    <submittedName>
        <fullName evidence="9">Integrase</fullName>
    </submittedName>
    <submittedName>
        <fullName evidence="8">Tyrosine recombinase XerC</fullName>
    </submittedName>
</protein>
<keyword evidence="2" id="KW-0229">DNA integration</keyword>
<dbReference type="GO" id="GO:0003677">
    <property type="term" value="F:DNA binding"/>
    <property type="evidence" value="ECO:0007669"/>
    <property type="project" value="UniProtKB-UniRule"/>
</dbReference>
<proteinExistence type="inferred from homology"/>
<dbReference type="PANTHER" id="PTHR30349:SF64">
    <property type="entry name" value="PROPHAGE INTEGRASE INTD-RELATED"/>
    <property type="match status" value="1"/>
</dbReference>
<evidence type="ECO:0000313" key="10">
    <source>
        <dbReference type="Proteomes" id="UP000193146"/>
    </source>
</evidence>
<keyword evidence="4" id="KW-0233">DNA recombination</keyword>
<evidence type="ECO:0000259" key="7">
    <source>
        <dbReference type="PROSITE" id="PS51900"/>
    </source>
</evidence>
<dbReference type="SUPFAM" id="SSF56349">
    <property type="entry name" value="DNA breaking-rejoining enzymes"/>
    <property type="match status" value="1"/>
</dbReference>
<dbReference type="OrthoDB" id="662444at2"/>
<comment type="similarity">
    <text evidence="1">Belongs to the 'phage' integrase family.</text>
</comment>
<dbReference type="PROSITE" id="PS51898">
    <property type="entry name" value="TYR_RECOMBINASE"/>
    <property type="match status" value="1"/>
</dbReference>
<evidence type="ECO:0000313" key="8">
    <source>
        <dbReference type="EMBL" id="CAB3754196.1"/>
    </source>
</evidence>
<evidence type="ECO:0000256" key="2">
    <source>
        <dbReference type="ARBA" id="ARBA00022908"/>
    </source>
</evidence>
<name>A0A1X1PI21_9BURK</name>
<reference evidence="8 11" key="2">
    <citation type="submission" date="2020-04" db="EMBL/GenBank/DDBJ databases">
        <authorList>
            <person name="De Canck E."/>
        </authorList>
    </citation>
    <scope>NUCLEOTIDE SEQUENCE [LARGE SCALE GENOMIC DNA]</scope>
    <source>
        <strain evidence="8 11">LMG 29660</strain>
    </source>
</reference>
<evidence type="ECO:0000256" key="1">
    <source>
        <dbReference type="ARBA" id="ARBA00008857"/>
    </source>
</evidence>
<dbReference type="CDD" id="cd00796">
    <property type="entry name" value="INT_Rci_Hp1_C"/>
    <property type="match status" value="1"/>
</dbReference>
<dbReference type="InterPro" id="IPR011010">
    <property type="entry name" value="DNA_brk_join_enz"/>
</dbReference>
<evidence type="ECO:0000313" key="9">
    <source>
        <dbReference type="EMBL" id="ORT86097.1"/>
    </source>
</evidence>
<dbReference type="RefSeq" id="WP_085039221.1">
    <property type="nucleotide sequence ID" value="NZ_CADIKG010000004.1"/>
</dbReference>
<dbReference type="InterPro" id="IPR013762">
    <property type="entry name" value="Integrase-like_cat_sf"/>
</dbReference>
<feature type="domain" description="Core-binding (CB)" evidence="7">
    <location>
        <begin position="1"/>
        <end position="78"/>
    </location>
</feature>
<evidence type="ECO:0000256" key="4">
    <source>
        <dbReference type="ARBA" id="ARBA00023172"/>
    </source>
</evidence>
<reference evidence="9 10" key="1">
    <citation type="submission" date="2017-04" db="EMBL/GenBank/DDBJ databases">
        <title>Burkholderia puraquae sp. nov., a novel Burkholderia cepacia complex species from hospital setting samples.</title>
        <authorList>
            <person name="Martina P."/>
            <person name="Leguizamon M."/>
            <person name="Prieto C."/>
            <person name="Sousa S."/>
            <person name="Montanaro P."/>
            <person name="Draghi W."/>
            <person name="Staembler M."/>
            <person name="Bettiol M."/>
            <person name="Figoli C."/>
            <person name="Palau J."/>
            <person name="Alvarez F."/>
            <person name="Benetti S."/>
            <person name="Anchat E."/>
            <person name="Vescina C."/>
            <person name="Ferreras J."/>
            <person name="Lasch P."/>
            <person name="Lagares A."/>
            <person name="Zorreguieta A."/>
            <person name="Yantorno O."/>
            <person name="Bosch A."/>
        </authorList>
    </citation>
    <scope>NUCLEOTIDE SEQUENCE [LARGE SCALE GENOMIC DNA]</scope>
    <source>
        <strain evidence="9 10">CAMPA 1040</strain>
    </source>
</reference>
<keyword evidence="10" id="KW-1185">Reference proteome</keyword>
<dbReference type="AlphaFoldDB" id="A0A1X1PI21"/>
<evidence type="ECO:0000256" key="5">
    <source>
        <dbReference type="PROSITE-ProRule" id="PRU01248"/>
    </source>
</evidence>
<dbReference type="EMBL" id="CADIKG010000004">
    <property type="protein sequence ID" value="CAB3754196.1"/>
    <property type="molecule type" value="Genomic_DNA"/>
</dbReference>
<evidence type="ECO:0000313" key="11">
    <source>
        <dbReference type="Proteomes" id="UP000494135"/>
    </source>
</evidence>
<dbReference type="PANTHER" id="PTHR30349">
    <property type="entry name" value="PHAGE INTEGRASE-RELATED"/>
    <property type="match status" value="1"/>
</dbReference>
<sequence>MTFEEVIDVYLASKKNRSRQRDLYALKRLRPYFSDRDLCVLKRADVRRYIAVRQADGVQESTIQRELRVFSAAINFVRLEYDRPDLPNPVIRLAMSSGAARVRWISRQDADALVICASRFARRPHLPNFIRLALHTGCRKNELLKLEWSRVDFDRAVLSLEPSDTKNGKRRVVPLNDEAMAALRHQREWVRVTVPRSPWVFAVASGDRMTTIQKGFRAACLRAGIDDFRVHDLRHTFASWLVMAGVSLYVVKDLLGHSSITVTERYAHLAPHMGREAVRTLHA</sequence>
<dbReference type="Proteomes" id="UP000193146">
    <property type="component" value="Unassembled WGS sequence"/>
</dbReference>
<dbReference type="Gene3D" id="1.10.150.130">
    <property type="match status" value="1"/>
</dbReference>
<feature type="domain" description="Tyr recombinase" evidence="6">
    <location>
        <begin position="100"/>
        <end position="279"/>
    </location>
</feature>
<dbReference type="GO" id="GO:0006310">
    <property type="term" value="P:DNA recombination"/>
    <property type="evidence" value="ECO:0007669"/>
    <property type="project" value="UniProtKB-KW"/>
</dbReference>
<organism evidence="9 10">
    <name type="scientific">Burkholderia puraquae</name>
    <dbReference type="NCBI Taxonomy" id="1904757"/>
    <lineage>
        <taxon>Bacteria</taxon>
        <taxon>Pseudomonadati</taxon>
        <taxon>Pseudomonadota</taxon>
        <taxon>Betaproteobacteria</taxon>
        <taxon>Burkholderiales</taxon>
        <taxon>Burkholderiaceae</taxon>
        <taxon>Burkholderia</taxon>
        <taxon>Burkholderia cepacia complex</taxon>
    </lineage>
</organism>
<evidence type="ECO:0000259" key="6">
    <source>
        <dbReference type="PROSITE" id="PS51898"/>
    </source>
</evidence>
<dbReference type="InterPro" id="IPR050090">
    <property type="entry name" value="Tyrosine_recombinase_XerCD"/>
</dbReference>
<dbReference type="InterPro" id="IPR010998">
    <property type="entry name" value="Integrase_recombinase_N"/>
</dbReference>
<evidence type="ECO:0000256" key="3">
    <source>
        <dbReference type="ARBA" id="ARBA00023125"/>
    </source>
</evidence>
<dbReference type="Proteomes" id="UP000494135">
    <property type="component" value="Unassembled WGS sequence"/>
</dbReference>
<gene>
    <name evidence="8" type="primary">xerC_3</name>
    <name evidence="9" type="ORF">B7G54_11440</name>
    <name evidence="8" type="ORF">LMG29660_02228</name>
</gene>
<accession>A0A1X1PI21</accession>
<dbReference type="GO" id="GO:0015074">
    <property type="term" value="P:DNA integration"/>
    <property type="evidence" value="ECO:0007669"/>
    <property type="project" value="UniProtKB-KW"/>
</dbReference>
<dbReference type="Pfam" id="PF00589">
    <property type="entry name" value="Phage_integrase"/>
    <property type="match status" value="1"/>
</dbReference>
<dbReference type="InterPro" id="IPR002104">
    <property type="entry name" value="Integrase_catalytic"/>
</dbReference>